<evidence type="ECO:0008006" key="4">
    <source>
        <dbReference type="Google" id="ProtNLM"/>
    </source>
</evidence>
<reference evidence="2 3" key="1">
    <citation type="submission" date="2016-03" db="EMBL/GenBank/DDBJ databases">
        <authorList>
            <person name="Ploux O."/>
        </authorList>
    </citation>
    <scope>NUCLEOTIDE SEQUENCE [LARGE SCALE GENOMIC DNA]</scope>
    <source>
        <strain evidence="2 3">LPB0076</strain>
    </source>
</reference>
<feature type="chain" id="PRO_5008625472" description="Thiol-activated cytolysin" evidence="1">
    <location>
        <begin position="17"/>
        <end position="382"/>
    </location>
</feature>
<dbReference type="InterPro" id="IPR036363">
    <property type="entry name" value="Thiol_cytolysin_ab_sf"/>
</dbReference>
<comment type="caution">
    <text evidence="2">The sequence shown here is derived from an EMBL/GenBank/DDBJ whole genome shotgun (WGS) entry which is preliminary data.</text>
</comment>
<dbReference type="STRING" id="1763534.GCA_001831475_01605"/>
<evidence type="ECO:0000313" key="3">
    <source>
        <dbReference type="Proteomes" id="UP000093510"/>
    </source>
</evidence>
<dbReference type="InterPro" id="IPR001869">
    <property type="entry name" value="Thiol_cytolysin"/>
</dbReference>
<dbReference type="Gene3D" id="3.40.30.40">
    <property type="entry name" value="Perfringolysin"/>
    <property type="match status" value="1"/>
</dbReference>
<dbReference type="Gene3D" id="3.90.840.10">
    <property type="entry name" value="Thiol-activated cytolysin superfamily/Thiol-activated cytolysin, alpha-beta domain"/>
    <property type="match status" value="1"/>
</dbReference>
<sequence length="382" mass="41775">MKNNLTKLMGCLFAVAAVSCSDSGDATPEVKSTASLDKVAFTAKPTTTLSSAKTGLTKLNTTTGKIEFEYAVKLEESKAINPTLIFDSSQSNDIIYPGSILRGSSFMNGKYDPLVLSTPFNDVTLSVELKDYDFPGSVVASPTLSSIRGQLNSFLFKNIDAYDPKAVPAEYIYQSDSIYSSNTFHKSLNVHVEANALAGMVSANFNYSGSNTSTNSKKYVMVKVYQKFYNASIDPKYVSTWINGDIKASECGTHEPLYISSVDYGRIAYLLIETDLSTSEITKMVNAAVGVKFLSWSASADVNYSESFKKLWGSNSIKIKVLGGPSGIVTSYNAFMTFLTAPSTQQLVDTSVPISYKVRRLLDNTQVDVVGRFEKEFKVYKE</sequence>
<evidence type="ECO:0000313" key="2">
    <source>
        <dbReference type="EMBL" id="OCB78746.1"/>
    </source>
</evidence>
<evidence type="ECO:0000256" key="1">
    <source>
        <dbReference type="SAM" id="SignalP"/>
    </source>
</evidence>
<dbReference type="OrthoDB" id="662759at2"/>
<feature type="signal peptide" evidence="1">
    <location>
        <begin position="1"/>
        <end position="16"/>
    </location>
</feature>
<dbReference type="Pfam" id="PF01289">
    <property type="entry name" value="Thiol_cytolysin"/>
    <property type="match status" value="1"/>
</dbReference>
<dbReference type="SUPFAM" id="SSF56978">
    <property type="entry name" value="Perfringolysin"/>
    <property type="match status" value="1"/>
</dbReference>
<organism evidence="2 3">
    <name type="scientific">Flavobacterium crassostreae</name>
    <dbReference type="NCBI Taxonomy" id="1763534"/>
    <lineage>
        <taxon>Bacteria</taxon>
        <taxon>Pseudomonadati</taxon>
        <taxon>Bacteroidota</taxon>
        <taxon>Flavobacteriia</taxon>
        <taxon>Flavobacteriales</taxon>
        <taxon>Flavobacteriaceae</taxon>
        <taxon>Flavobacterium</taxon>
    </lineage>
</organism>
<dbReference type="InterPro" id="IPR036359">
    <property type="entry name" value="Thiol_cytolysin_sf"/>
</dbReference>
<dbReference type="EMBL" id="LVEP01000002">
    <property type="protein sequence ID" value="OCB78746.1"/>
    <property type="molecule type" value="Genomic_DNA"/>
</dbReference>
<name>A0A1B9E9Y0_9FLAO</name>
<dbReference type="GO" id="GO:0015485">
    <property type="term" value="F:cholesterol binding"/>
    <property type="evidence" value="ECO:0007669"/>
    <property type="project" value="InterPro"/>
</dbReference>
<proteinExistence type="predicted"/>
<gene>
    <name evidence="2" type="ORF">LPBF_01770</name>
</gene>
<keyword evidence="1" id="KW-0732">Signal</keyword>
<protein>
    <recommendedName>
        <fullName evidence="4">Thiol-activated cytolysin</fullName>
    </recommendedName>
</protein>
<dbReference type="PROSITE" id="PS51257">
    <property type="entry name" value="PROKAR_LIPOPROTEIN"/>
    <property type="match status" value="1"/>
</dbReference>
<dbReference type="Proteomes" id="UP000093510">
    <property type="component" value="Unassembled WGS sequence"/>
</dbReference>
<dbReference type="AlphaFoldDB" id="A0A1B9E9Y0"/>
<accession>A0A1B9E9Y0</accession>
<dbReference type="RefSeq" id="WP_066331677.1">
    <property type="nucleotide sequence ID" value="NZ_CP017688.1"/>
</dbReference>
<keyword evidence="3" id="KW-1185">Reference proteome</keyword>